<proteinExistence type="predicted"/>
<organism evidence="1 2">
    <name type="scientific">Adineta steineri</name>
    <dbReference type="NCBI Taxonomy" id="433720"/>
    <lineage>
        <taxon>Eukaryota</taxon>
        <taxon>Metazoa</taxon>
        <taxon>Spiralia</taxon>
        <taxon>Gnathifera</taxon>
        <taxon>Rotifera</taxon>
        <taxon>Eurotatoria</taxon>
        <taxon>Bdelloidea</taxon>
        <taxon>Adinetida</taxon>
        <taxon>Adinetidae</taxon>
        <taxon>Adineta</taxon>
    </lineage>
</organism>
<dbReference type="Proteomes" id="UP000663891">
    <property type="component" value="Unassembled WGS sequence"/>
</dbReference>
<dbReference type="OrthoDB" id="4843387at2759"/>
<reference evidence="1" key="1">
    <citation type="submission" date="2021-02" db="EMBL/GenBank/DDBJ databases">
        <authorList>
            <person name="Nowell W R."/>
        </authorList>
    </citation>
    <scope>NUCLEOTIDE SEQUENCE</scope>
</reference>
<dbReference type="InterPro" id="IPR036397">
    <property type="entry name" value="RNaseH_sf"/>
</dbReference>
<sequence>MTIYNGRHRQGLKAFHVIAKPLKTNTHIEDRKWLANFLTDWTEEDFLHVAPSDEFYIYVVRKPNHQNDRIWARSIEDISDDERYREMVYNATCIGVFVMFTAKKLLWVLKEYGQSWDGAYFRDTVLRQQVIPFLRDSSNVLDTNEVIFLHDKAPCMKANATQHLLEDENVNFWGNSIWPGNSPDMNPAENIGAIIKDKVEELMANEDRRSRYNYDALKTNLENTLKDLENDTDLFIDLLCSMRKRFDALKAADGGHTKF</sequence>
<evidence type="ECO:0000313" key="2">
    <source>
        <dbReference type="Proteomes" id="UP000663891"/>
    </source>
</evidence>
<comment type="caution">
    <text evidence="1">The sequence shown here is derived from an EMBL/GenBank/DDBJ whole genome shotgun (WGS) entry which is preliminary data.</text>
</comment>
<dbReference type="Gene3D" id="3.30.420.10">
    <property type="entry name" value="Ribonuclease H-like superfamily/Ribonuclease H"/>
    <property type="match status" value="1"/>
</dbReference>
<dbReference type="EMBL" id="CAJNON010004163">
    <property type="protein sequence ID" value="CAF1529359.1"/>
    <property type="molecule type" value="Genomic_DNA"/>
</dbReference>
<gene>
    <name evidence="1" type="ORF">VCS650_LOCUS43630</name>
</gene>
<evidence type="ECO:0008006" key="3">
    <source>
        <dbReference type="Google" id="ProtNLM"/>
    </source>
</evidence>
<dbReference type="GO" id="GO:0003676">
    <property type="term" value="F:nucleic acid binding"/>
    <property type="evidence" value="ECO:0007669"/>
    <property type="project" value="InterPro"/>
</dbReference>
<evidence type="ECO:0000313" key="1">
    <source>
        <dbReference type="EMBL" id="CAF1529359.1"/>
    </source>
</evidence>
<accession>A0A815VF43</accession>
<name>A0A815VF43_9BILA</name>
<protein>
    <recommendedName>
        <fullName evidence="3">Tc1-like transposase DDE domain-containing protein</fullName>
    </recommendedName>
</protein>
<dbReference type="AlphaFoldDB" id="A0A815VF43"/>